<comment type="caution">
    <text evidence="1">The sequence shown here is derived from an EMBL/GenBank/DDBJ whole genome shotgun (WGS) entry which is preliminary data.</text>
</comment>
<dbReference type="AlphaFoldDB" id="A0A619I1N6"/>
<protein>
    <submittedName>
        <fullName evidence="1">Uncharacterized protein</fullName>
    </submittedName>
</protein>
<sequence length="95" mass="10806">MRKLRFCRSGADEFTTGSGCGSQRQGTFPKAAVLHVSLRLLCPVHPEHGYLRQLVMPDVIYRTNRIPQQRLHRFKTAVRWSVVTGMAEGVLVQQQ</sequence>
<gene>
    <name evidence="1" type="ORF">F6X26_22915</name>
</gene>
<dbReference type="EMBL" id="AALAOU010000021">
    <property type="protein sequence ID" value="ECX6661769.1"/>
    <property type="molecule type" value="Genomic_DNA"/>
</dbReference>
<evidence type="ECO:0000313" key="1">
    <source>
        <dbReference type="EMBL" id="ECX6661769.1"/>
    </source>
</evidence>
<proteinExistence type="predicted"/>
<reference evidence="1" key="1">
    <citation type="submission" date="2019-09" db="EMBL/GenBank/DDBJ databases">
        <authorList>
            <consortium name="PulseNet: The National Subtyping Network for Foodborne Disease Surveillance"/>
            <person name="Tarr C.L."/>
            <person name="Trees E."/>
            <person name="Katz L.S."/>
            <person name="Carleton-Romer H.A."/>
            <person name="Stroika S."/>
            <person name="Kucerova Z."/>
            <person name="Roache K.F."/>
            <person name="Sabol A.L."/>
            <person name="Besser J."/>
            <person name="Gerner-Smidt P."/>
        </authorList>
    </citation>
    <scope>NUCLEOTIDE SEQUENCE</scope>
    <source>
        <strain evidence="1">PNUSAS101199</strain>
    </source>
</reference>
<organism evidence="1">
    <name type="scientific">Salmonella enterica</name>
    <name type="common">Salmonella choleraesuis</name>
    <dbReference type="NCBI Taxonomy" id="28901"/>
    <lineage>
        <taxon>Bacteria</taxon>
        <taxon>Pseudomonadati</taxon>
        <taxon>Pseudomonadota</taxon>
        <taxon>Gammaproteobacteria</taxon>
        <taxon>Enterobacterales</taxon>
        <taxon>Enterobacteriaceae</taxon>
        <taxon>Salmonella</taxon>
    </lineage>
</organism>
<accession>A0A619I1N6</accession>
<name>A0A619I1N6_SALER</name>